<proteinExistence type="predicted"/>
<dbReference type="InterPro" id="IPR011701">
    <property type="entry name" value="MFS"/>
</dbReference>
<dbReference type="PANTHER" id="PTHR43826:SF3">
    <property type="entry name" value="GLUCOSE-6-PHOSPHATE EXCHANGER SLC37A4"/>
    <property type="match status" value="1"/>
</dbReference>
<feature type="transmembrane region" description="Helical" evidence="6">
    <location>
        <begin position="345"/>
        <end position="366"/>
    </location>
</feature>
<organism evidence="8">
    <name type="scientific">bioreactor metagenome</name>
    <dbReference type="NCBI Taxonomy" id="1076179"/>
    <lineage>
        <taxon>unclassified sequences</taxon>
        <taxon>metagenomes</taxon>
        <taxon>ecological metagenomes</taxon>
    </lineage>
</organism>
<dbReference type="InterPro" id="IPR036259">
    <property type="entry name" value="MFS_trans_sf"/>
</dbReference>
<feature type="transmembrane region" description="Helical" evidence="6">
    <location>
        <begin position="412"/>
        <end position="431"/>
    </location>
</feature>
<accession>A0A644UKI1</accession>
<evidence type="ECO:0000256" key="4">
    <source>
        <dbReference type="ARBA" id="ARBA00023136"/>
    </source>
</evidence>
<keyword evidence="3 6" id="KW-1133">Transmembrane helix</keyword>
<comment type="caution">
    <text evidence="8">The sequence shown here is derived from an EMBL/GenBank/DDBJ whole genome shotgun (WGS) entry which is preliminary data.</text>
</comment>
<feature type="transmembrane region" description="Helical" evidence="6">
    <location>
        <begin position="437"/>
        <end position="456"/>
    </location>
</feature>
<feature type="transmembrane region" description="Helical" evidence="6">
    <location>
        <begin position="38"/>
        <end position="59"/>
    </location>
</feature>
<reference evidence="8" key="1">
    <citation type="submission" date="2019-08" db="EMBL/GenBank/DDBJ databases">
        <authorList>
            <person name="Kucharzyk K."/>
            <person name="Murdoch R.W."/>
            <person name="Higgins S."/>
            <person name="Loffler F."/>
        </authorList>
    </citation>
    <scope>NUCLEOTIDE SEQUENCE</scope>
</reference>
<feature type="transmembrane region" description="Helical" evidence="6">
    <location>
        <begin position="281"/>
        <end position="302"/>
    </location>
</feature>
<gene>
    <name evidence="8" type="ORF">SDC9_25215</name>
</gene>
<feature type="transmembrane region" description="Helical" evidence="6">
    <location>
        <begin position="128"/>
        <end position="146"/>
    </location>
</feature>
<feature type="transmembrane region" description="Helical" evidence="6">
    <location>
        <begin position="103"/>
        <end position="122"/>
    </location>
</feature>
<name>A0A644UKI1_9ZZZZ</name>
<evidence type="ECO:0000313" key="8">
    <source>
        <dbReference type="EMBL" id="MPL79339.1"/>
    </source>
</evidence>
<dbReference type="GO" id="GO:0016020">
    <property type="term" value="C:membrane"/>
    <property type="evidence" value="ECO:0007669"/>
    <property type="project" value="UniProtKB-ARBA"/>
</dbReference>
<feature type="transmembrane region" description="Helical" evidence="6">
    <location>
        <begin position="372"/>
        <end position="391"/>
    </location>
</feature>
<dbReference type="GO" id="GO:0035435">
    <property type="term" value="P:phosphate ion transmembrane transport"/>
    <property type="evidence" value="ECO:0007669"/>
    <property type="project" value="TreeGrafter"/>
</dbReference>
<keyword evidence="2 6" id="KW-0812">Transmembrane</keyword>
<dbReference type="Gene3D" id="1.20.1250.20">
    <property type="entry name" value="MFS general substrate transporter like domains"/>
    <property type="match status" value="1"/>
</dbReference>
<feature type="transmembrane region" description="Helical" evidence="6">
    <location>
        <begin position="314"/>
        <end position="338"/>
    </location>
</feature>
<sequence length="462" mass="50351">MFYRTFLKCNRSACLSSQKEVGILQPYVKSFRYGWSSWSILVIAFITVFFHRLSVGSVADELTREIPMNSVTLGNLTAMNYYAYALMQIPVGILVDRIGVRKINFCGLLVTAAGSILFGLAHTLEAAYLSRFLVGIGSSVIIVSIFKIQATWFPLSRFSVLSGLTSFFGNFGSLLALYPLTFLSLTFGWRNVFYWMAGISLLLALLVLWGVRDARTEIYSPPRETAAAGSTGPTGSVSPLSRKHSQTPEHTSTAVKPLPFLAYLKESLSCVLKNPRTWPNVLILFAFTGSSTTLLGLWGIPLMTQLYSLDKATAAGYVTFATFGFILGAPLISLWVRLLKGIRPALLAGTGLNLLLWIYIVIIAGGRPAAELWPAFFFIFGLLIMTHILAFSNVTAVNPLNYSGMATAITNMAEFIGSSLASLTIGLILDFSGNPSAAWWVILSMAALGFMAALLMKEQPAS</sequence>
<dbReference type="InterPro" id="IPR051337">
    <property type="entry name" value="OPA_Antiporter"/>
</dbReference>
<evidence type="ECO:0000256" key="3">
    <source>
        <dbReference type="ARBA" id="ARBA00022989"/>
    </source>
</evidence>
<dbReference type="GO" id="GO:0061513">
    <property type="term" value="F:glucose 6-phosphate:phosphate antiporter activity"/>
    <property type="evidence" value="ECO:0007669"/>
    <property type="project" value="TreeGrafter"/>
</dbReference>
<dbReference type="Pfam" id="PF07690">
    <property type="entry name" value="MFS_1"/>
    <property type="match status" value="1"/>
</dbReference>
<comment type="subcellular location">
    <subcellularLocation>
        <location evidence="1">Endomembrane system</location>
        <topology evidence="1">Multi-pass membrane protein</topology>
    </subcellularLocation>
</comment>
<evidence type="ECO:0000256" key="1">
    <source>
        <dbReference type="ARBA" id="ARBA00004127"/>
    </source>
</evidence>
<dbReference type="InterPro" id="IPR020846">
    <property type="entry name" value="MFS_dom"/>
</dbReference>
<dbReference type="PROSITE" id="PS50850">
    <property type="entry name" value="MFS"/>
    <property type="match status" value="1"/>
</dbReference>
<feature type="transmembrane region" description="Helical" evidence="6">
    <location>
        <begin position="158"/>
        <end position="180"/>
    </location>
</feature>
<evidence type="ECO:0000259" key="7">
    <source>
        <dbReference type="PROSITE" id="PS50850"/>
    </source>
</evidence>
<feature type="transmembrane region" description="Helical" evidence="6">
    <location>
        <begin position="79"/>
        <end position="96"/>
    </location>
</feature>
<feature type="region of interest" description="Disordered" evidence="5">
    <location>
        <begin position="223"/>
        <end position="252"/>
    </location>
</feature>
<dbReference type="AlphaFoldDB" id="A0A644UKI1"/>
<evidence type="ECO:0000256" key="2">
    <source>
        <dbReference type="ARBA" id="ARBA00022692"/>
    </source>
</evidence>
<evidence type="ECO:0000256" key="5">
    <source>
        <dbReference type="SAM" id="MobiDB-lite"/>
    </source>
</evidence>
<feature type="transmembrane region" description="Helical" evidence="6">
    <location>
        <begin position="192"/>
        <end position="211"/>
    </location>
</feature>
<evidence type="ECO:0000256" key="6">
    <source>
        <dbReference type="SAM" id="Phobius"/>
    </source>
</evidence>
<feature type="domain" description="Major facilitator superfamily (MFS) profile" evidence="7">
    <location>
        <begin position="37"/>
        <end position="461"/>
    </location>
</feature>
<dbReference type="CDD" id="cd06174">
    <property type="entry name" value="MFS"/>
    <property type="match status" value="1"/>
</dbReference>
<dbReference type="GO" id="GO:0012505">
    <property type="term" value="C:endomembrane system"/>
    <property type="evidence" value="ECO:0007669"/>
    <property type="project" value="UniProtKB-SubCell"/>
</dbReference>
<keyword evidence="4 6" id="KW-0472">Membrane</keyword>
<protein>
    <recommendedName>
        <fullName evidence="7">Major facilitator superfamily (MFS) profile domain-containing protein</fullName>
    </recommendedName>
</protein>
<dbReference type="PANTHER" id="PTHR43826">
    <property type="entry name" value="GLUCOSE-6-PHOSPHATE EXCHANGER SLC37A4"/>
    <property type="match status" value="1"/>
</dbReference>
<dbReference type="EMBL" id="VSSQ01000126">
    <property type="protein sequence ID" value="MPL79339.1"/>
    <property type="molecule type" value="Genomic_DNA"/>
</dbReference>
<dbReference type="SUPFAM" id="SSF103473">
    <property type="entry name" value="MFS general substrate transporter"/>
    <property type="match status" value="1"/>
</dbReference>